<name>A0A1G9QGM6_9BACT</name>
<organism evidence="3 4">
    <name type="scientific">Siphonobacter aquaeclarae</name>
    <dbReference type="NCBI Taxonomy" id="563176"/>
    <lineage>
        <taxon>Bacteria</taxon>
        <taxon>Pseudomonadati</taxon>
        <taxon>Bacteroidota</taxon>
        <taxon>Cytophagia</taxon>
        <taxon>Cytophagales</taxon>
        <taxon>Cytophagaceae</taxon>
        <taxon>Siphonobacter</taxon>
    </lineage>
</organism>
<sequence length="264" mass="30594">MVNKNSSVIYLKDTTFVIPIRIDSFERFENINILVRYLTDFFDTNILILEADYTNTGLVEDAVKGILEYSFTKDDNPVFHRTKYLNHLSRIVNTEYIAVWDSDVIVHPNQIDLAISRLRQNTHDFVFPYDGHFFDTGAVNRIEFLKSGNLDYLLSNTATMSLPYTSTACGGGFFARLSDYLECGGENENFYGWGQEDGERVKRWQILGKRLIRVKGPMFHLYHPRGKNSGYLSDAHRNAQIAEFHRISSLNKDALLREIQTWKR</sequence>
<dbReference type="Proteomes" id="UP000198901">
    <property type="component" value="Unassembled WGS sequence"/>
</dbReference>
<keyword evidence="1 3" id="KW-0808">Transferase</keyword>
<dbReference type="SUPFAM" id="SSF53448">
    <property type="entry name" value="Nucleotide-diphospho-sugar transferases"/>
    <property type="match status" value="1"/>
</dbReference>
<dbReference type="InterPro" id="IPR029044">
    <property type="entry name" value="Nucleotide-diphossugar_trans"/>
</dbReference>
<dbReference type="GO" id="GO:0016740">
    <property type="term" value="F:transferase activity"/>
    <property type="evidence" value="ECO:0007669"/>
    <property type="project" value="UniProtKB-KW"/>
</dbReference>
<dbReference type="Gene3D" id="3.90.550.10">
    <property type="entry name" value="Spore Coat Polysaccharide Biosynthesis Protein SpsA, Chain A"/>
    <property type="match status" value="1"/>
</dbReference>
<dbReference type="InterPro" id="IPR027791">
    <property type="entry name" value="Galactosyl_T_C"/>
</dbReference>
<keyword evidence="4" id="KW-1185">Reference proteome</keyword>
<feature type="domain" description="Galactosyltransferase C-terminal" evidence="2">
    <location>
        <begin position="164"/>
        <end position="223"/>
    </location>
</feature>
<proteinExistence type="predicted"/>
<dbReference type="EMBL" id="FNGS01000004">
    <property type="protein sequence ID" value="SDM10254.1"/>
    <property type="molecule type" value="Genomic_DNA"/>
</dbReference>
<protein>
    <submittedName>
        <fullName evidence="3">Glycosyltransferase like family 2</fullName>
    </submittedName>
</protein>
<evidence type="ECO:0000313" key="4">
    <source>
        <dbReference type="Proteomes" id="UP000198901"/>
    </source>
</evidence>
<evidence type="ECO:0000313" key="3">
    <source>
        <dbReference type="EMBL" id="SDM10254.1"/>
    </source>
</evidence>
<dbReference type="Pfam" id="PF02709">
    <property type="entry name" value="Glyco_transf_7C"/>
    <property type="match status" value="1"/>
</dbReference>
<reference evidence="3 4" key="1">
    <citation type="submission" date="2016-10" db="EMBL/GenBank/DDBJ databases">
        <authorList>
            <person name="de Groot N.N."/>
        </authorList>
    </citation>
    <scope>NUCLEOTIDE SEQUENCE [LARGE SCALE GENOMIC DNA]</scope>
    <source>
        <strain evidence="3 4">DSM 21668</strain>
    </source>
</reference>
<gene>
    <name evidence="3" type="ORF">SAMN04488090_2630</name>
</gene>
<dbReference type="AlphaFoldDB" id="A0A1G9QGM6"/>
<dbReference type="OrthoDB" id="9815923at2"/>
<evidence type="ECO:0000256" key="1">
    <source>
        <dbReference type="ARBA" id="ARBA00022679"/>
    </source>
</evidence>
<accession>A0A1G9QGM6</accession>
<evidence type="ECO:0000259" key="2">
    <source>
        <dbReference type="Pfam" id="PF02709"/>
    </source>
</evidence>